<proteinExistence type="predicted"/>
<sequence length="26" mass="2905">MSSSTESYFCTNHAMLARNNKLGTQL</sequence>
<dbReference type="Proteomes" id="UP000316621">
    <property type="component" value="Chromosome 5"/>
</dbReference>
<dbReference type="EMBL" id="CM010719">
    <property type="protein sequence ID" value="RZC62922.1"/>
    <property type="molecule type" value="Genomic_DNA"/>
</dbReference>
<evidence type="ECO:0000313" key="1">
    <source>
        <dbReference type="EMBL" id="RZC62922.1"/>
    </source>
</evidence>
<dbReference type="AlphaFoldDB" id="A0A4Y7JSC5"/>
<protein>
    <submittedName>
        <fullName evidence="1">Uncharacterized protein</fullName>
    </submittedName>
</protein>
<accession>A0A4Y7JSC5</accession>
<name>A0A4Y7JSC5_PAPSO</name>
<reference evidence="1 2" key="1">
    <citation type="journal article" date="2018" name="Science">
        <title>The opium poppy genome and morphinan production.</title>
        <authorList>
            <person name="Guo L."/>
            <person name="Winzer T."/>
            <person name="Yang X."/>
            <person name="Li Y."/>
            <person name="Ning Z."/>
            <person name="He Z."/>
            <person name="Teodor R."/>
            <person name="Lu Y."/>
            <person name="Bowser T.A."/>
            <person name="Graham I.A."/>
            <person name="Ye K."/>
        </authorList>
    </citation>
    <scope>NUCLEOTIDE SEQUENCE [LARGE SCALE GENOMIC DNA]</scope>
    <source>
        <strain evidence="2">cv. HN1</strain>
        <tissue evidence="1">Leaves</tissue>
    </source>
</reference>
<organism evidence="1 2">
    <name type="scientific">Papaver somniferum</name>
    <name type="common">Opium poppy</name>
    <dbReference type="NCBI Taxonomy" id="3469"/>
    <lineage>
        <taxon>Eukaryota</taxon>
        <taxon>Viridiplantae</taxon>
        <taxon>Streptophyta</taxon>
        <taxon>Embryophyta</taxon>
        <taxon>Tracheophyta</taxon>
        <taxon>Spermatophyta</taxon>
        <taxon>Magnoliopsida</taxon>
        <taxon>Ranunculales</taxon>
        <taxon>Papaveraceae</taxon>
        <taxon>Papaveroideae</taxon>
        <taxon>Papaver</taxon>
    </lineage>
</organism>
<dbReference type="Gramene" id="RZC62922">
    <property type="protein sequence ID" value="RZC62922"/>
    <property type="gene ID" value="C5167_024722"/>
</dbReference>
<keyword evidence="2" id="KW-1185">Reference proteome</keyword>
<gene>
    <name evidence="1" type="ORF">C5167_024722</name>
</gene>
<evidence type="ECO:0000313" key="2">
    <source>
        <dbReference type="Proteomes" id="UP000316621"/>
    </source>
</evidence>